<dbReference type="SUPFAM" id="SSF56752">
    <property type="entry name" value="D-aminoacid aminotransferase-like PLP-dependent enzymes"/>
    <property type="match status" value="1"/>
</dbReference>
<evidence type="ECO:0000256" key="1">
    <source>
        <dbReference type="ARBA" id="ARBA00001933"/>
    </source>
</evidence>
<dbReference type="EMBL" id="CP049057">
    <property type="protein sequence ID" value="QIE60567.1"/>
    <property type="molecule type" value="Genomic_DNA"/>
</dbReference>
<comment type="cofactor">
    <cofactor evidence="1 17">
        <name>pyridoxal 5'-phosphate</name>
        <dbReference type="ChEBI" id="CHEBI:597326"/>
    </cofactor>
</comment>
<dbReference type="InterPro" id="IPR036038">
    <property type="entry name" value="Aminotransferase-like"/>
</dbReference>
<accession>A0A6G6GPV0</accession>
<dbReference type="GO" id="GO:0009097">
    <property type="term" value="P:isoleucine biosynthetic process"/>
    <property type="evidence" value="ECO:0007669"/>
    <property type="project" value="UniProtKB-UniPathway"/>
</dbReference>
<dbReference type="InterPro" id="IPR005786">
    <property type="entry name" value="B_amino_transII"/>
</dbReference>
<evidence type="ECO:0000256" key="15">
    <source>
        <dbReference type="PIRSR" id="PIRSR006468-1"/>
    </source>
</evidence>
<comment type="catalytic activity">
    <reaction evidence="14 18">
        <text>L-leucine + 2-oxoglutarate = 4-methyl-2-oxopentanoate + L-glutamate</text>
        <dbReference type="Rhea" id="RHEA:18321"/>
        <dbReference type="ChEBI" id="CHEBI:16810"/>
        <dbReference type="ChEBI" id="CHEBI:17865"/>
        <dbReference type="ChEBI" id="CHEBI:29985"/>
        <dbReference type="ChEBI" id="CHEBI:57427"/>
        <dbReference type="EC" id="2.6.1.42"/>
    </reaction>
</comment>
<evidence type="ECO:0000256" key="7">
    <source>
        <dbReference type="ARBA" id="ARBA00022576"/>
    </source>
</evidence>
<dbReference type="GO" id="GO:0009098">
    <property type="term" value="P:L-leucine biosynthetic process"/>
    <property type="evidence" value="ECO:0007669"/>
    <property type="project" value="UniProtKB-UniPathway"/>
</dbReference>
<dbReference type="CDD" id="cd01557">
    <property type="entry name" value="BCAT_beta_family"/>
    <property type="match status" value="1"/>
</dbReference>
<name>A0A6G6GPV0_9FLAO</name>
<comment type="pathway">
    <text evidence="3">Amino-acid biosynthesis; L-isoleucine biosynthesis; L-isoleucine from 2-oxobutanoate: step 4/4.</text>
</comment>
<evidence type="ECO:0000256" key="18">
    <source>
        <dbReference type="RuleBase" id="RU004517"/>
    </source>
</evidence>
<feature type="modified residue" description="N6-(pyridoxal phosphate)lysine" evidence="15">
    <location>
        <position position="196"/>
    </location>
</feature>
<evidence type="ECO:0000256" key="8">
    <source>
        <dbReference type="ARBA" id="ARBA00022605"/>
    </source>
</evidence>
<evidence type="ECO:0000256" key="6">
    <source>
        <dbReference type="ARBA" id="ARBA00009320"/>
    </source>
</evidence>
<keyword evidence="20" id="KW-1185">Reference proteome</keyword>
<evidence type="ECO:0000256" key="2">
    <source>
        <dbReference type="ARBA" id="ARBA00003109"/>
    </source>
</evidence>
<dbReference type="InterPro" id="IPR018300">
    <property type="entry name" value="Aminotrans_IV_CS"/>
</dbReference>
<keyword evidence="8 18" id="KW-0028">Amino-acid biosynthesis</keyword>
<evidence type="ECO:0000256" key="9">
    <source>
        <dbReference type="ARBA" id="ARBA00022679"/>
    </source>
</evidence>
<evidence type="ECO:0000256" key="14">
    <source>
        <dbReference type="ARBA" id="ARBA00049229"/>
    </source>
</evidence>
<proteinExistence type="inferred from homology"/>
<evidence type="ECO:0000256" key="12">
    <source>
        <dbReference type="ARBA" id="ARBA00048212"/>
    </source>
</evidence>
<dbReference type="InterPro" id="IPR033939">
    <property type="entry name" value="BCAT_family"/>
</dbReference>
<comment type="catalytic activity">
    <reaction evidence="13 18">
        <text>L-isoleucine + 2-oxoglutarate = (S)-3-methyl-2-oxopentanoate + L-glutamate</text>
        <dbReference type="Rhea" id="RHEA:24801"/>
        <dbReference type="ChEBI" id="CHEBI:16810"/>
        <dbReference type="ChEBI" id="CHEBI:29985"/>
        <dbReference type="ChEBI" id="CHEBI:35146"/>
        <dbReference type="ChEBI" id="CHEBI:58045"/>
        <dbReference type="EC" id="2.6.1.42"/>
    </reaction>
</comment>
<comment type="catalytic activity">
    <reaction evidence="12 18">
        <text>L-valine + 2-oxoglutarate = 3-methyl-2-oxobutanoate + L-glutamate</text>
        <dbReference type="Rhea" id="RHEA:24813"/>
        <dbReference type="ChEBI" id="CHEBI:11851"/>
        <dbReference type="ChEBI" id="CHEBI:16810"/>
        <dbReference type="ChEBI" id="CHEBI:29985"/>
        <dbReference type="ChEBI" id="CHEBI:57762"/>
        <dbReference type="EC" id="2.6.1.42"/>
    </reaction>
</comment>
<dbReference type="KEGG" id="mgel:G5B37_13625"/>
<dbReference type="GO" id="GO:0004084">
    <property type="term" value="F:branched-chain-amino-acid transaminase activity"/>
    <property type="evidence" value="ECO:0007669"/>
    <property type="project" value="UniProtKB-EC"/>
</dbReference>
<evidence type="ECO:0000313" key="19">
    <source>
        <dbReference type="EMBL" id="QIE60567.1"/>
    </source>
</evidence>
<dbReference type="NCBIfam" id="TIGR01123">
    <property type="entry name" value="ilvE_II"/>
    <property type="match status" value="1"/>
</dbReference>
<keyword evidence="7 18" id="KW-0032">Aminotransferase</keyword>
<comment type="similarity">
    <text evidence="6 16">Belongs to the class-IV pyridoxal-phosphate-dependent aminotransferase family.</text>
</comment>
<dbReference type="PROSITE" id="PS00770">
    <property type="entry name" value="AA_TRANSFER_CLASS_4"/>
    <property type="match status" value="1"/>
</dbReference>
<evidence type="ECO:0000256" key="5">
    <source>
        <dbReference type="ARBA" id="ARBA00005072"/>
    </source>
</evidence>
<evidence type="ECO:0000256" key="11">
    <source>
        <dbReference type="ARBA" id="ARBA00023304"/>
    </source>
</evidence>
<dbReference type="RefSeq" id="WP_164680579.1">
    <property type="nucleotide sequence ID" value="NZ_CP049057.1"/>
</dbReference>
<dbReference type="Pfam" id="PF01063">
    <property type="entry name" value="Aminotran_4"/>
    <property type="match status" value="1"/>
</dbReference>
<comment type="pathway">
    <text evidence="5">Amino-acid biosynthesis; L-leucine biosynthesis; L-leucine from 3-methyl-2-oxobutanoate: step 4/4.</text>
</comment>
<organism evidence="19 20">
    <name type="scientific">Rasiella rasia</name>
    <dbReference type="NCBI Taxonomy" id="2744027"/>
    <lineage>
        <taxon>Bacteria</taxon>
        <taxon>Pseudomonadati</taxon>
        <taxon>Bacteroidota</taxon>
        <taxon>Flavobacteriia</taxon>
        <taxon>Flavobacteriales</taxon>
        <taxon>Flavobacteriaceae</taxon>
        <taxon>Rasiella</taxon>
    </lineage>
</organism>
<dbReference type="InterPro" id="IPR001544">
    <property type="entry name" value="Aminotrans_IV"/>
</dbReference>
<comment type="function">
    <text evidence="2">Acts on leucine, isoleucine and valine.</text>
</comment>
<dbReference type="GO" id="GO:0009099">
    <property type="term" value="P:L-valine biosynthetic process"/>
    <property type="evidence" value="ECO:0007669"/>
    <property type="project" value="UniProtKB-UniPathway"/>
</dbReference>
<protein>
    <recommendedName>
        <fullName evidence="18">Branched-chain-amino-acid aminotransferase</fullName>
        <ecNumber evidence="18">2.6.1.42</ecNumber>
    </recommendedName>
</protein>
<evidence type="ECO:0000256" key="10">
    <source>
        <dbReference type="ARBA" id="ARBA00022898"/>
    </source>
</evidence>
<dbReference type="AlphaFoldDB" id="A0A6G6GPV0"/>
<keyword evidence="9 18" id="KW-0808">Transferase</keyword>
<sequence length="357" mass="39722">MNTSTANISVTKVTNSRLAEVDFDNLTFGSTFTDHMFVCDFKDGAWHNPAIVPYGPLTISPAAKVFHYGQAVFEGMKAYKDDNGEVFLFRPEQNFERINKSSKRMAIPEFPRDIFFEALHKLLDLDKGWVQSGVGNSLYIRPFAMATQVGVSASPSDEYKFIILLSPVKAYYTGDVRVTIAQKYSRSADGGVGAAKAAGNYGAQFYPTNLAREKGFQQVVWTDSNEHKYLEEAGTMNVFFRINDTLITAPTSDRILDGITRKSVISLAERAGIDVDVRRLAVSELVDAANNGSLKEIFGSGTAAVISPVSAFGYNDKVYDLQKQDDSYATKFKQQLMDIQYNRSEDPFGWRYPIAND</sequence>
<dbReference type="InterPro" id="IPR043132">
    <property type="entry name" value="BCAT-like_C"/>
</dbReference>
<dbReference type="PANTHER" id="PTHR11825">
    <property type="entry name" value="SUBGROUP IIII AMINOTRANSFERASE"/>
    <property type="match status" value="1"/>
</dbReference>
<evidence type="ECO:0000313" key="20">
    <source>
        <dbReference type="Proteomes" id="UP000505306"/>
    </source>
</evidence>
<dbReference type="PIRSF" id="PIRSF006468">
    <property type="entry name" value="BCAT1"/>
    <property type="match status" value="1"/>
</dbReference>
<evidence type="ECO:0000256" key="16">
    <source>
        <dbReference type="RuleBase" id="RU004106"/>
    </source>
</evidence>
<evidence type="ECO:0000256" key="17">
    <source>
        <dbReference type="RuleBase" id="RU004516"/>
    </source>
</evidence>
<gene>
    <name evidence="19" type="ORF">G5B37_13625</name>
</gene>
<reference evidence="19 20" key="1">
    <citation type="submission" date="2020-02" db="EMBL/GenBank/DDBJ databases">
        <title>Complete genome sequence of Flavobacteriaceae bacterium.</title>
        <authorList>
            <person name="Kim S.-J."/>
            <person name="Kim Y.-S."/>
            <person name="Kim K.-H."/>
        </authorList>
    </citation>
    <scope>NUCLEOTIDE SEQUENCE [LARGE SCALE GENOMIC DNA]</scope>
    <source>
        <strain evidence="19 20">RR4-40</strain>
    </source>
</reference>
<dbReference type="UniPathway" id="UPA00047">
    <property type="reaction ID" value="UER00058"/>
</dbReference>
<dbReference type="Gene3D" id="3.30.470.10">
    <property type="match status" value="1"/>
</dbReference>
<dbReference type="NCBIfam" id="NF009897">
    <property type="entry name" value="PRK13357.1"/>
    <property type="match status" value="1"/>
</dbReference>
<keyword evidence="11 18" id="KW-0100">Branched-chain amino acid biosynthesis</keyword>
<comment type="pathway">
    <text evidence="4">Amino-acid biosynthesis; L-valine biosynthesis; L-valine from pyruvate: step 4/4.</text>
</comment>
<keyword evidence="10 17" id="KW-0663">Pyridoxal phosphate</keyword>
<dbReference type="InterPro" id="IPR043131">
    <property type="entry name" value="BCAT-like_N"/>
</dbReference>
<dbReference type="Proteomes" id="UP000505306">
    <property type="component" value="Chromosome"/>
</dbReference>
<evidence type="ECO:0000256" key="13">
    <source>
        <dbReference type="ARBA" id="ARBA00048798"/>
    </source>
</evidence>
<dbReference type="Gene3D" id="3.20.10.10">
    <property type="entry name" value="D-amino Acid Aminotransferase, subunit A, domain 2"/>
    <property type="match status" value="1"/>
</dbReference>
<dbReference type="UniPathway" id="UPA00048">
    <property type="reaction ID" value="UER00073"/>
</dbReference>
<dbReference type="PANTHER" id="PTHR11825:SF44">
    <property type="entry name" value="BRANCHED-CHAIN-AMINO-ACID AMINOTRANSFERASE"/>
    <property type="match status" value="1"/>
</dbReference>
<evidence type="ECO:0000256" key="3">
    <source>
        <dbReference type="ARBA" id="ARBA00004824"/>
    </source>
</evidence>
<evidence type="ECO:0000256" key="4">
    <source>
        <dbReference type="ARBA" id="ARBA00004931"/>
    </source>
</evidence>
<dbReference type="EC" id="2.6.1.42" evidence="18"/>
<dbReference type="UniPathway" id="UPA00049">
    <property type="reaction ID" value="UER00062"/>
</dbReference>